<proteinExistence type="inferred from homology"/>
<dbReference type="PIRSF" id="PIRSF016565">
    <property type="entry name" value="PucC"/>
    <property type="match status" value="1"/>
</dbReference>
<name>B8KT43_9GAMM</name>
<evidence type="ECO:0000256" key="3">
    <source>
        <dbReference type="ARBA" id="ARBA00022692"/>
    </source>
</evidence>
<dbReference type="CDD" id="cd06176">
    <property type="entry name" value="MFS_BCD_PucC-like"/>
    <property type="match status" value="1"/>
</dbReference>
<feature type="transmembrane region" description="Helical" evidence="6">
    <location>
        <begin position="267"/>
        <end position="287"/>
    </location>
</feature>
<dbReference type="AlphaFoldDB" id="B8KT43"/>
<dbReference type="GO" id="GO:0016020">
    <property type="term" value="C:membrane"/>
    <property type="evidence" value="ECO:0007669"/>
    <property type="project" value="UniProtKB-SubCell"/>
</dbReference>
<comment type="subcellular location">
    <subcellularLocation>
        <location evidence="1">Membrane</location>
        <topology evidence="1">Multi-pass membrane protein</topology>
    </subcellularLocation>
</comment>
<feature type="transmembrane region" description="Helical" evidence="6">
    <location>
        <begin position="228"/>
        <end position="247"/>
    </location>
</feature>
<dbReference type="HOGENOM" id="CLU_030017_1_0_6"/>
<dbReference type="STRING" id="565045.NOR51B_2338"/>
<keyword evidence="8" id="KW-1185">Reference proteome</keyword>
<dbReference type="RefSeq" id="WP_009021131.1">
    <property type="nucleotide sequence ID" value="NZ_DS999411.1"/>
</dbReference>
<sequence length="443" mass="45949">MLGWIGIVRLGLVQTALGAIIVLTTSTLNRVMVVELALPAMLPGFLVAIHHAVQLSRPGFGHGADIGGRSTPWIIAGMVTLATGGVGAAWSTTLMATDVTLGTVFAALSFILIGLGASASGTSLLVLLAKDVPIERKPAAATIVWFMMIAGFAVTAGVAGHYLDPFSPERLVIVSATVAVIAVLVTLAAVFRLEKPREIESINVAESKTKARFLQALRQVWQEPTARSFTVFVFLSMFAYSAQDLILEPFAGTVFGMTPGESTQLSGIQHGGVMLGMLAVALSGTVLKRSRGKAIQFWTVGGCIASAIALTSLAVGGSQPETWPLSLNVFALGVANGAFAVAAIASMMILAGHGEGRKEGLRMGLWGASQAIAFALGGFLGTVAVDVSRQFITEPALAYGLVFTAEGVLFLAAAKLGMSITTTPNSAREPSVSFGKVAMTEVM</sequence>
<dbReference type="Proteomes" id="UP000004699">
    <property type="component" value="Unassembled WGS sequence"/>
</dbReference>
<keyword evidence="3 6" id="KW-0812">Transmembrane</keyword>
<comment type="similarity">
    <text evidence="2">Belongs to the PucC family.</text>
</comment>
<feature type="transmembrane region" description="Helical" evidence="6">
    <location>
        <begin position="327"/>
        <end position="351"/>
    </location>
</feature>
<feature type="transmembrane region" description="Helical" evidence="6">
    <location>
        <begin position="104"/>
        <end position="127"/>
    </location>
</feature>
<evidence type="ECO:0000256" key="6">
    <source>
        <dbReference type="SAM" id="Phobius"/>
    </source>
</evidence>
<gene>
    <name evidence="7" type="ORF">NOR51B_2338</name>
</gene>
<keyword evidence="5 6" id="KW-0472">Membrane</keyword>
<feature type="transmembrane region" description="Helical" evidence="6">
    <location>
        <begin position="171"/>
        <end position="191"/>
    </location>
</feature>
<dbReference type="InterPro" id="IPR026036">
    <property type="entry name" value="PucC"/>
</dbReference>
<dbReference type="OrthoDB" id="5800821at2"/>
<dbReference type="PANTHER" id="PTHR23538:SF1">
    <property type="entry name" value="44.5 KD BACTERIOCHLOROPHYLL SYNTHASE SUBUNIT"/>
    <property type="match status" value="1"/>
</dbReference>
<evidence type="ECO:0000256" key="2">
    <source>
        <dbReference type="ARBA" id="ARBA00008412"/>
    </source>
</evidence>
<dbReference type="InterPro" id="IPR036259">
    <property type="entry name" value="MFS_trans_sf"/>
</dbReference>
<dbReference type="EMBL" id="DS999411">
    <property type="protein sequence ID" value="EED36387.1"/>
    <property type="molecule type" value="Genomic_DNA"/>
</dbReference>
<feature type="transmembrane region" description="Helical" evidence="6">
    <location>
        <begin position="34"/>
        <end position="53"/>
    </location>
</feature>
<dbReference type="Gene3D" id="1.20.1250.20">
    <property type="entry name" value="MFS general substrate transporter like domains"/>
    <property type="match status" value="1"/>
</dbReference>
<feature type="transmembrane region" description="Helical" evidence="6">
    <location>
        <begin position="73"/>
        <end position="92"/>
    </location>
</feature>
<accession>B8KT43</accession>
<evidence type="ECO:0000313" key="7">
    <source>
        <dbReference type="EMBL" id="EED36387.1"/>
    </source>
</evidence>
<evidence type="ECO:0000256" key="5">
    <source>
        <dbReference type="ARBA" id="ARBA00023136"/>
    </source>
</evidence>
<feature type="transmembrane region" description="Helical" evidence="6">
    <location>
        <begin position="294"/>
        <end position="315"/>
    </location>
</feature>
<protein>
    <submittedName>
        <fullName evidence="7">Light harvesting pigment MFS transporter Bch2</fullName>
    </submittedName>
</protein>
<evidence type="ECO:0000256" key="4">
    <source>
        <dbReference type="ARBA" id="ARBA00022989"/>
    </source>
</evidence>
<evidence type="ECO:0000313" key="8">
    <source>
        <dbReference type="Proteomes" id="UP000004699"/>
    </source>
</evidence>
<reference evidence="8" key="1">
    <citation type="journal article" date="2013" name="BMC Microbiol.">
        <title>Taxonomy and evolution of bacteriochlorophyll a-containing members of the OM60/NOR5 clade of marine gammaproteobacteria: description of Luminiphilus syltensis gen. nov., sp. nov., reclassification of Haliea rubra as Pseudohaliea rubra gen. nov., comb. nov., and emendation of Chromatocurvus halotolerans.</title>
        <authorList>
            <person name="Spring S."/>
            <person name="Riedel T."/>
            <person name="Sproer C."/>
            <person name="Yan S."/>
            <person name="Harder J."/>
            <person name="Fuchs B.M."/>
        </authorList>
    </citation>
    <scope>NUCLEOTIDE SEQUENCE [LARGE SCALE GENOMIC DNA]</scope>
    <source>
        <strain evidence="8">NOR51-B</strain>
    </source>
</reference>
<organism evidence="7 8">
    <name type="scientific">Luminiphilus syltensis NOR5-1B</name>
    <dbReference type="NCBI Taxonomy" id="565045"/>
    <lineage>
        <taxon>Bacteria</taxon>
        <taxon>Pseudomonadati</taxon>
        <taxon>Pseudomonadota</taxon>
        <taxon>Gammaproteobacteria</taxon>
        <taxon>Cellvibrionales</taxon>
        <taxon>Halieaceae</taxon>
        <taxon>Luminiphilus</taxon>
    </lineage>
</organism>
<keyword evidence="4 6" id="KW-1133">Transmembrane helix</keyword>
<dbReference type="Pfam" id="PF03209">
    <property type="entry name" value="PUCC"/>
    <property type="match status" value="1"/>
</dbReference>
<feature type="transmembrane region" description="Helical" evidence="6">
    <location>
        <begin position="139"/>
        <end position="159"/>
    </location>
</feature>
<dbReference type="InterPro" id="IPR004896">
    <property type="entry name" value="PucC-rel"/>
</dbReference>
<feature type="transmembrane region" description="Helical" evidence="6">
    <location>
        <begin position="397"/>
        <end position="418"/>
    </location>
</feature>
<dbReference type="eggNOG" id="COG2211">
    <property type="taxonomic scope" value="Bacteria"/>
</dbReference>
<feature type="transmembrane region" description="Helical" evidence="6">
    <location>
        <begin position="363"/>
        <end position="385"/>
    </location>
</feature>
<evidence type="ECO:0000256" key="1">
    <source>
        <dbReference type="ARBA" id="ARBA00004141"/>
    </source>
</evidence>
<dbReference type="PANTHER" id="PTHR23538">
    <property type="entry name" value="44.5 KD BACTERIOCHLOROPHYLL SYNTHASE SUBUNIT"/>
    <property type="match status" value="1"/>
</dbReference>
<dbReference type="SUPFAM" id="SSF103473">
    <property type="entry name" value="MFS general substrate transporter"/>
    <property type="match status" value="1"/>
</dbReference>